<evidence type="ECO:0000256" key="1">
    <source>
        <dbReference type="ARBA" id="ARBA00022603"/>
    </source>
</evidence>
<keyword evidence="1" id="KW-0489">Methyltransferase</keyword>
<dbReference type="Pfam" id="PF02384">
    <property type="entry name" value="N6_Mtase"/>
    <property type="match status" value="1"/>
</dbReference>
<feature type="domain" description="DNA methylase adenine-specific" evidence="5">
    <location>
        <begin position="166"/>
        <end position="308"/>
    </location>
</feature>
<dbReference type="GO" id="GO:0032259">
    <property type="term" value="P:methylation"/>
    <property type="evidence" value="ECO:0007669"/>
    <property type="project" value="UniProtKB-KW"/>
</dbReference>
<dbReference type="GeneID" id="35592564"/>
<dbReference type="KEGG" id="srub:C2R22_10695"/>
<feature type="region of interest" description="Disordered" evidence="4">
    <location>
        <begin position="50"/>
        <end position="84"/>
    </location>
</feature>
<dbReference type="PANTHER" id="PTHR33841">
    <property type="entry name" value="DNA METHYLTRANSFERASE YEEA-RELATED"/>
    <property type="match status" value="1"/>
</dbReference>
<keyword evidence="6" id="KW-0540">Nuclease</keyword>
<evidence type="ECO:0000256" key="3">
    <source>
        <dbReference type="ARBA" id="ARBA00022691"/>
    </source>
</evidence>
<keyword evidence="6" id="KW-0255">Endonuclease</keyword>
<evidence type="ECO:0000313" key="7">
    <source>
        <dbReference type="Proteomes" id="UP000236584"/>
    </source>
</evidence>
<dbReference type="AlphaFoldDB" id="A0A2I8VJF8"/>
<evidence type="ECO:0000259" key="5">
    <source>
        <dbReference type="Pfam" id="PF02384"/>
    </source>
</evidence>
<proteinExistence type="predicted"/>
<keyword evidence="2" id="KW-0808">Transferase</keyword>
<dbReference type="EMBL" id="CP026309">
    <property type="protein sequence ID" value="AUV82058.1"/>
    <property type="molecule type" value="Genomic_DNA"/>
</dbReference>
<protein>
    <submittedName>
        <fullName evidence="6">Type I restriction endonuclease subunit M</fullName>
    </submittedName>
</protein>
<dbReference type="PRINTS" id="PR00507">
    <property type="entry name" value="N12N6MTFRASE"/>
</dbReference>
<dbReference type="InterPro" id="IPR003356">
    <property type="entry name" value="DNA_methylase_A-5"/>
</dbReference>
<keyword evidence="3" id="KW-0949">S-adenosyl-L-methionine</keyword>
<feature type="compositionally biased region" description="Polar residues" evidence="4">
    <location>
        <begin position="70"/>
        <end position="82"/>
    </location>
</feature>
<dbReference type="InterPro" id="IPR050953">
    <property type="entry name" value="N4_N6_ade-DNA_methylase"/>
</dbReference>
<reference evidence="6 7" key="1">
    <citation type="submission" date="2018-01" db="EMBL/GenBank/DDBJ databases">
        <title>Complete genome sequence of Salinigranum rubrum GX10T, an extremely halophilic archaeon isolated from a marine solar saltern.</title>
        <authorList>
            <person name="Han S."/>
        </authorList>
    </citation>
    <scope>NUCLEOTIDE SEQUENCE [LARGE SCALE GENOMIC DNA]</scope>
    <source>
        <strain evidence="6 7">GX10</strain>
    </source>
</reference>
<dbReference type="GO" id="GO:0008170">
    <property type="term" value="F:N-methyltransferase activity"/>
    <property type="evidence" value="ECO:0007669"/>
    <property type="project" value="InterPro"/>
</dbReference>
<dbReference type="InterPro" id="IPR029063">
    <property type="entry name" value="SAM-dependent_MTases_sf"/>
</dbReference>
<dbReference type="PANTHER" id="PTHR33841:SF5">
    <property type="entry name" value="DNA METHYLASE (MODIFICATION METHYLASE) (METHYLTRANSFERASE)-RELATED"/>
    <property type="match status" value="1"/>
</dbReference>
<evidence type="ECO:0000256" key="2">
    <source>
        <dbReference type="ARBA" id="ARBA00022679"/>
    </source>
</evidence>
<organism evidence="6 7">
    <name type="scientific">Salinigranum rubrum</name>
    <dbReference type="NCBI Taxonomy" id="755307"/>
    <lineage>
        <taxon>Archaea</taxon>
        <taxon>Methanobacteriati</taxon>
        <taxon>Methanobacteriota</taxon>
        <taxon>Stenosarchaea group</taxon>
        <taxon>Halobacteria</taxon>
        <taxon>Halobacteriales</taxon>
        <taxon>Haloferacaceae</taxon>
        <taxon>Salinigranum</taxon>
    </lineage>
</organism>
<dbReference type="SUPFAM" id="SSF53335">
    <property type="entry name" value="S-adenosyl-L-methionine-dependent methyltransferases"/>
    <property type="match status" value="1"/>
</dbReference>
<dbReference type="GO" id="GO:0004519">
    <property type="term" value="F:endonuclease activity"/>
    <property type="evidence" value="ECO:0007669"/>
    <property type="project" value="UniProtKB-KW"/>
</dbReference>
<dbReference type="Gene3D" id="3.40.50.150">
    <property type="entry name" value="Vaccinia Virus protein VP39"/>
    <property type="match status" value="1"/>
</dbReference>
<keyword evidence="7" id="KW-1185">Reference proteome</keyword>
<dbReference type="OrthoDB" id="45790at2157"/>
<sequence>MTLPGVDLTATDDYRSRLAARLSESDATVARVFEAWCAYVRDHHGAVFETPGIGNRDGDGDEDGGERVSTEFTTETKSSDPNTVPPHRLFLDTLTFAAVVDALHRQVEVTFGVTVDTPDDALDLRPVHEAVEVSLVDDDADLTRDSLAACDAEDLRRAYERTVPSTSRRVFGEYYTPPGLAELGVREAASRADGFDRGVVVDPGCGAGAFLTAAIRRKRRSARAESLGPAATLERLSTTVVGVDVNPVAVAAARTACLLALLPAMADASVDRVSIPVFLGDALGLADDTPTTGVEGRATALVGNPPWIPWERLPDVQKERLKAGPIDRLDLFDHRGAAARLGHANDDLSLPFVWTCLDRFLADGGVAAFVLKRDHVRGPAGRLVRSGRVGSRPLAVEHVHDFGSVDPFEGVGVAAALYVFRVGGSEEPDFPVPATVWEPRDGVANGTASTDAMDTADATDTANTASTVDTADMANTEGATDAVETTPTFESLSTLRTTLARTGTGLTPVDTDDPAGPWHRVDAETAPVGDCAYRIRHGLKDDAKAVFSVDDDLLSRIEPTHVYPYLRSKHVVKWGLFGHDRFLVPQRQAGEANADALGRETPKTYDYLESRRERLERRKSSWFDGGPFYSLFGLGPYTWAPYKVVWCRLGFNPHFAVVSTVDDAELGRKPVVPGDHCMFVACDDANEAHYLCALLNADPYQRCLRDLAGGKAGLSKSVVSSLHLPEWDEIRTQERLAALSRRAHEVVPAYVDRSKRAYNRLTIPELAEIQKEVDRTAARFLAER</sequence>
<evidence type="ECO:0000313" key="6">
    <source>
        <dbReference type="EMBL" id="AUV82058.1"/>
    </source>
</evidence>
<gene>
    <name evidence="6" type="ORF">C2R22_10695</name>
</gene>
<accession>A0A2I8VJF8</accession>
<dbReference type="GO" id="GO:0003677">
    <property type="term" value="F:DNA binding"/>
    <property type="evidence" value="ECO:0007669"/>
    <property type="project" value="InterPro"/>
</dbReference>
<dbReference type="Proteomes" id="UP000236584">
    <property type="component" value="Chromosome"/>
</dbReference>
<dbReference type="RefSeq" id="WP_103425747.1">
    <property type="nucleotide sequence ID" value="NZ_CP026309.1"/>
</dbReference>
<keyword evidence="6" id="KW-0378">Hydrolase</keyword>
<evidence type="ECO:0000256" key="4">
    <source>
        <dbReference type="SAM" id="MobiDB-lite"/>
    </source>
</evidence>
<name>A0A2I8VJF8_9EURY</name>